<keyword evidence="3" id="KW-1185">Reference proteome</keyword>
<accession>A0A919T4J0</accession>
<feature type="domain" description="ER-bound oxygenase mpaB/mpaB'/Rubber oxygenase catalytic" evidence="1">
    <location>
        <begin position="48"/>
        <end position="233"/>
    </location>
</feature>
<evidence type="ECO:0000259" key="1">
    <source>
        <dbReference type="Pfam" id="PF09995"/>
    </source>
</evidence>
<dbReference type="EMBL" id="BOQP01000070">
    <property type="protein sequence ID" value="GIM84678.1"/>
    <property type="molecule type" value="Genomic_DNA"/>
</dbReference>
<sequence>MRTRYDRLAELRGLDPVADHHRIYRTTAAYEFPLDLRLGLVLAFWRTFAVPSIATLLVATGETTERTERRTDDTGILMYTLIAHGLDSPEGRTATRRLNQLHRRFTISNDDYLYVLGTFIFSPARWIDAHGWRELCCHERTAMLTFYSTLGRRMNITGIPATWESFEHFYDAYEAEHFAYTPAAEQLMTATRSLLPLDPRLTAALLDRPLREATGIAEPPRWARALLSTTLTARNTWLRHAAGPRTRTWLEDGVVGRTYPDGYDLATIGPEKVEG</sequence>
<dbReference type="PANTHER" id="PTHR36124:SF1">
    <property type="entry name" value="ER-BOUND OXYGENASE MPAB_MPAB'_RUBBER OXYGENASE CATALYTIC DOMAIN-CONTAINING PROTEIN"/>
    <property type="match status" value="1"/>
</dbReference>
<dbReference type="GO" id="GO:0016491">
    <property type="term" value="F:oxidoreductase activity"/>
    <property type="evidence" value="ECO:0007669"/>
    <property type="project" value="InterPro"/>
</dbReference>
<name>A0A919T4J0_9ACTN</name>
<protein>
    <submittedName>
        <fullName evidence="2">Peptidase</fullName>
    </submittedName>
</protein>
<proteinExistence type="predicted"/>
<dbReference type="RefSeq" id="WP_344646509.1">
    <property type="nucleotide sequence ID" value="NZ_BAAATW010000004.1"/>
</dbReference>
<evidence type="ECO:0000313" key="3">
    <source>
        <dbReference type="Proteomes" id="UP000680865"/>
    </source>
</evidence>
<dbReference type="InterPro" id="IPR046366">
    <property type="entry name" value="MPAB"/>
</dbReference>
<organism evidence="2 3">
    <name type="scientific">Winogradskya consettensis</name>
    <dbReference type="NCBI Taxonomy" id="113560"/>
    <lineage>
        <taxon>Bacteria</taxon>
        <taxon>Bacillati</taxon>
        <taxon>Actinomycetota</taxon>
        <taxon>Actinomycetes</taxon>
        <taxon>Micromonosporales</taxon>
        <taxon>Micromonosporaceae</taxon>
        <taxon>Winogradskya</taxon>
    </lineage>
</organism>
<dbReference type="Pfam" id="PF09995">
    <property type="entry name" value="MPAB_Lcp_cat"/>
    <property type="match status" value="1"/>
</dbReference>
<comment type="caution">
    <text evidence="2">The sequence shown here is derived from an EMBL/GenBank/DDBJ whole genome shotgun (WGS) entry which is preliminary data.</text>
</comment>
<reference evidence="2" key="1">
    <citation type="submission" date="2021-03" db="EMBL/GenBank/DDBJ databases">
        <title>Whole genome shotgun sequence of Actinoplanes consettensis NBRC 14913.</title>
        <authorList>
            <person name="Komaki H."/>
            <person name="Tamura T."/>
        </authorList>
    </citation>
    <scope>NUCLEOTIDE SEQUENCE</scope>
    <source>
        <strain evidence="2">NBRC 14913</strain>
    </source>
</reference>
<dbReference type="AlphaFoldDB" id="A0A919T4J0"/>
<gene>
    <name evidence="2" type="ORF">Aco04nite_92530</name>
</gene>
<evidence type="ECO:0000313" key="2">
    <source>
        <dbReference type="EMBL" id="GIM84678.1"/>
    </source>
</evidence>
<dbReference type="PANTHER" id="PTHR36124">
    <property type="match status" value="1"/>
</dbReference>
<dbReference type="InterPro" id="IPR018713">
    <property type="entry name" value="MPAB/Lcp_cat_dom"/>
</dbReference>
<dbReference type="Proteomes" id="UP000680865">
    <property type="component" value="Unassembled WGS sequence"/>
</dbReference>